<feature type="compositionally biased region" description="Basic and acidic residues" evidence="4">
    <location>
        <begin position="206"/>
        <end position="220"/>
    </location>
</feature>
<dbReference type="Gene3D" id="3.40.30.10">
    <property type="entry name" value="Glutaredoxin"/>
    <property type="match status" value="1"/>
</dbReference>
<evidence type="ECO:0000256" key="4">
    <source>
        <dbReference type="SAM" id="MobiDB-lite"/>
    </source>
</evidence>
<protein>
    <recommendedName>
        <fullName evidence="3">Glutathione S-transferase</fullName>
        <ecNumber evidence="3">2.5.1.18</ecNumber>
    </recommendedName>
</protein>
<dbReference type="GO" id="GO:0006805">
    <property type="term" value="P:xenobiotic metabolic process"/>
    <property type="evidence" value="ECO:0007669"/>
    <property type="project" value="TreeGrafter"/>
</dbReference>
<comment type="similarity">
    <text evidence="1 3">Belongs to the GST superfamily. Alpha family.</text>
</comment>
<organism evidence="7 8">
    <name type="scientific">Bos mutus</name>
    <name type="common">wild yak</name>
    <dbReference type="NCBI Taxonomy" id="72004"/>
    <lineage>
        <taxon>Eukaryota</taxon>
        <taxon>Metazoa</taxon>
        <taxon>Chordata</taxon>
        <taxon>Craniata</taxon>
        <taxon>Vertebrata</taxon>
        <taxon>Euteleostomi</taxon>
        <taxon>Mammalia</taxon>
        <taxon>Eutheria</taxon>
        <taxon>Laurasiatheria</taxon>
        <taxon>Artiodactyla</taxon>
        <taxon>Ruminantia</taxon>
        <taxon>Pecora</taxon>
        <taxon>Bovidae</taxon>
        <taxon>Bovinae</taxon>
        <taxon>Bos</taxon>
    </lineage>
</organism>
<dbReference type="PROSITE" id="PS50405">
    <property type="entry name" value="GST_CTER"/>
    <property type="match status" value="1"/>
</dbReference>
<reference evidence="7" key="1">
    <citation type="submission" date="2019-10" db="EMBL/GenBank/DDBJ databases">
        <title>The sequence and de novo assembly of the wild yak genome.</title>
        <authorList>
            <person name="Liu Y."/>
        </authorList>
    </citation>
    <scope>NUCLEOTIDE SEQUENCE [LARGE SCALE GENOMIC DNA]</scope>
    <source>
        <strain evidence="7">WY2019</strain>
    </source>
</reference>
<gene>
    <name evidence="7" type="ORF">E5288_WYG013831</name>
</gene>
<sequence length="267" mass="30141">MAGKPTLHYFNGRGRMECIRWLLAAAGVEFEEKFIEKPEDLDKLKNDGSLMFQQVPMVEIDGMKLVQTRAILNYIATKYNLYGKDMKERALIDMYSEGVADLGEMIMHFPLCPPAEKDAKLTLIREKTTNRYLPAFENVLKSHGQDYLVGNKLSRADIHLVELLYYVEELDPRLLANFPLLKKGVGFPLPWLEPIQRGWVAAEDSRGSRSRSEWEGKGLGERQAGCMVQGQNRGSTSVLGFQKAVPDLAEPLPKTSSNPGYLVSEHH</sequence>
<dbReference type="FunFam" id="1.20.1050.10:FF:000005">
    <property type="entry name" value="Glutathione S-transferase A1"/>
    <property type="match status" value="1"/>
</dbReference>
<dbReference type="SFLD" id="SFLDG01205">
    <property type="entry name" value="AMPS.1"/>
    <property type="match status" value="1"/>
</dbReference>
<evidence type="ECO:0000256" key="2">
    <source>
        <dbReference type="ARBA" id="ARBA00022679"/>
    </source>
</evidence>
<dbReference type="GO" id="GO:0006749">
    <property type="term" value="P:glutathione metabolic process"/>
    <property type="evidence" value="ECO:0007669"/>
    <property type="project" value="TreeGrafter"/>
</dbReference>
<dbReference type="EC" id="2.5.1.18" evidence="3"/>
<dbReference type="Pfam" id="PF02798">
    <property type="entry name" value="GST_N"/>
    <property type="match status" value="1"/>
</dbReference>
<dbReference type="Proteomes" id="UP000322234">
    <property type="component" value="Unassembled WGS sequence"/>
</dbReference>
<feature type="domain" description="GST N-terminal" evidence="5">
    <location>
        <begin position="3"/>
        <end position="83"/>
    </location>
</feature>
<evidence type="ECO:0000259" key="5">
    <source>
        <dbReference type="PROSITE" id="PS50404"/>
    </source>
</evidence>
<dbReference type="InterPro" id="IPR050213">
    <property type="entry name" value="GST_superfamily"/>
</dbReference>
<dbReference type="SFLD" id="SFLDG00363">
    <property type="entry name" value="AMPS_(cytGST):_Alpha-__Mu-__Pi"/>
    <property type="match status" value="1"/>
</dbReference>
<feature type="region of interest" description="Disordered" evidence="4">
    <location>
        <begin position="206"/>
        <end position="227"/>
    </location>
</feature>
<dbReference type="InterPro" id="IPR003080">
    <property type="entry name" value="GST_alpha"/>
</dbReference>
<dbReference type="InterPro" id="IPR040079">
    <property type="entry name" value="Glutathione_S-Trfase"/>
</dbReference>
<comment type="caution">
    <text evidence="7">The sequence shown here is derived from an EMBL/GenBank/DDBJ whole genome shotgun (WGS) entry which is preliminary data.</text>
</comment>
<feature type="domain" description="GST C-terminal" evidence="6">
    <location>
        <begin position="85"/>
        <end position="183"/>
    </location>
</feature>
<dbReference type="PANTHER" id="PTHR11571">
    <property type="entry name" value="GLUTATHIONE S-TRANSFERASE"/>
    <property type="match status" value="1"/>
</dbReference>
<comment type="catalytic activity">
    <reaction evidence="3">
        <text>RX + glutathione = an S-substituted glutathione + a halide anion + H(+)</text>
        <dbReference type="Rhea" id="RHEA:16437"/>
        <dbReference type="ChEBI" id="CHEBI:15378"/>
        <dbReference type="ChEBI" id="CHEBI:16042"/>
        <dbReference type="ChEBI" id="CHEBI:17792"/>
        <dbReference type="ChEBI" id="CHEBI:57925"/>
        <dbReference type="ChEBI" id="CHEBI:90779"/>
        <dbReference type="EC" id="2.5.1.18"/>
    </reaction>
</comment>
<evidence type="ECO:0000256" key="3">
    <source>
        <dbReference type="RuleBase" id="RU003494"/>
    </source>
</evidence>
<dbReference type="SFLD" id="SFLDS00019">
    <property type="entry name" value="Glutathione_Transferase_(cytos"/>
    <property type="match status" value="1"/>
</dbReference>
<dbReference type="EMBL" id="VBQZ03000202">
    <property type="protein sequence ID" value="MXQ97823.1"/>
    <property type="molecule type" value="Genomic_DNA"/>
</dbReference>
<dbReference type="GO" id="GO:0004364">
    <property type="term" value="F:glutathione transferase activity"/>
    <property type="evidence" value="ECO:0007669"/>
    <property type="project" value="UniProtKB-EC"/>
</dbReference>
<dbReference type="SUPFAM" id="SSF47616">
    <property type="entry name" value="GST C-terminal domain-like"/>
    <property type="match status" value="1"/>
</dbReference>
<keyword evidence="8" id="KW-1185">Reference proteome</keyword>
<dbReference type="AlphaFoldDB" id="A0A6B0SG21"/>
<evidence type="ECO:0000313" key="8">
    <source>
        <dbReference type="Proteomes" id="UP000322234"/>
    </source>
</evidence>
<evidence type="ECO:0000313" key="7">
    <source>
        <dbReference type="EMBL" id="MXQ97823.1"/>
    </source>
</evidence>
<dbReference type="InterPro" id="IPR036282">
    <property type="entry name" value="Glutathione-S-Trfase_C_sf"/>
</dbReference>
<dbReference type="PRINTS" id="PR01266">
    <property type="entry name" value="GSTRNSFRASEA"/>
</dbReference>
<dbReference type="GO" id="GO:0070062">
    <property type="term" value="C:extracellular exosome"/>
    <property type="evidence" value="ECO:0007669"/>
    <property type="project" value="TreeGrafter"/>
</dbReference>
<dbReference type="InterPro" id="IPR036249">
    <property type="entry name" value="Thioredoxin-like_sf"/>
</dbReference>
<keyword evidence="2 3" id="KW-0808">Transferase</keyword>
<dbReference type="InterPro" id="IPR004045">
    <property type="entry name" value="Glutathione_S-Trfase_N"/>
</dbReference>
<dbReference type="Pfam" id="PF00043">
    <property type="entry name" value="GST_C"/>
    <property type="match status" value="1"/>
</dbReference>
<accession>A0A6B0SG21</accession>
<evidence type="ECO:0000259" key="6">
    <source>
        <dbReference type="PROSITE" id="PS50405"/>
    </source>
</evidence>
<dbReference type="InterPro" id="IPR004046">
    <property type="entry name" value="GST_C"/>
</dbReference>
<dbReference type="CDD" id="cd03077">
    <property type="entry name" value="GST_N_Alpha"/>
    <property type="match status" value="1"/>
</dbReference>
<dbReference type="Gene3D" id="1.20.1050.10">
    <property type="match status" value="1"/>
</dbReference>
<proteinExistence type="inferred from homology"/>
<dbReference type="GO" id="GO:0005829">
    <property type="term" value="C:cytosol"/>
    <property type="evidence" value="ECO:0007669"/>
    <property type="project" value="TreeGrafter"/>
</dbReference>
<dbReference type="SUPFAM" id="SSF52833">
    <property type="entry name" value="Thioredoxin-like"/>
    <property type="match status" value="1"/>
</dbReference>
<dbReference type="PROSITE" id="PS50404">
    <property type="entry name" value="GST_NTER"/>
    <property type="match status" value="1"/>
</dbReference>
<evidence type="ECO:0000256" key="1">
    <source>
        <dbReference type="ARBA" id="ARBA00011055"/>
    </source>
</evidence>
<name>A0A6B0SG21_9CETA</name>
<dbReference type="PANTHER" id="PTHR11571:SF107">
    <property type="entry name" value="GLUTATHIONE S-TRANSFERASE A1"/>
    <property type="match status" value="1"/>
</dbReference>
<dbReference type="InterPro" id="IPR010987">
    <property type="entry name" value="Glutathione-S-Trfase_C-like"/>
</dbReference>